<proteinExistence type="predicted"/>
<dbReference type="GO" id="GO:0070063">
    <property type="term" value="F:RNA polymerase binding"/>
    <property type="evidence" value="ECO:0007669"/>
    <property type="project" value="InterPro"/>
</dbReference>
<dbReference type="InterPro" id="IPR036953">
    <property type="entry name" value="GreA/GreB_C_sf"/>
</dbReference>
<dbReference type="InterPro" id="IPR001437">
    <property type="entry name" value="Tscrpt_elong_fac_GreA/B_C"/>
</dbReference>
<reference evidence="2 3" key="1">
    <citation type="journal article" date="2016" name="Nat. Commun.">
        <title>Thousands of microbial genomes shed light on interconnected biogeochemical processes in an aquifer system.</title>
        <authorList>
            <person name="Anantharaman K."/>
            <person name="Brown C.T."/>
            <person name="Hug L.A."/>
            <person name="Sharon I."/>
            <person name="Castelle C.J."/>
            <person name="Probst A.J."/>
            <person name="Thomas B.C."/>
            <person name="Singh A."/>
            <person name="Wilkins M.J."/>
            <person name="Karaoz U."/>
            <person name="Brodie E.L."/>
            <person name="Williams K.H."/>
            <person name="Hubbard S.S."/>
            <person name="Banfield J.F."/>
        </authorList>
    </citation>
    <scope>NUCLEOTIDE SEQUENCE [LARGE SCALE GENOMIC DNA]</scope>
</reference>
<comment type="caution">
    <text evidence="2">The sequence shown here is derived from an EMBL/GenBank/DDBJ whole genome shotgun (WGS) entry which is preliminary data.</text>
</comment>
<organism evidence="2 3">
    <name type="scientific">Candidatus Buchananbacteria bacterium RIFCSPLOWO2_01_FULL_46_12</name>
    <dbReference type="NCBI Taxonomy" id="1797546"/>
    <lineage>
        <taxon>Bacteria</taxon>
        <taxon>Candidatus Buchananiibacteriota</taxon>
    </lineage>
</organism>
<dbReference type="GO" id="GO:0032784">
    <property type="term" value="P:regulation of DNA-templated transcription elongation"/>
    <property type="evidence" value="ECO:0007669"/>
    <property type="project" value="InterPro"/>
</dbReference>
<dbReference type="GO" id="GO:0006354">
    <property type="term" value="P:DNA-templated transcription elongation"/>
    <property type="evidence" value="ECO:0007669"/>
    <property type="project" value="TreeGrafter"/>
</dbReference>
<dbReference type="Proteomes" id="UP000176512">
    <property type="component" value="Unassembled WGS sequence"/>
</dbReference>
<dbReference type="GO" id="GO:0003677">
    <property type="term" value="F:DNA binding"/>
    <property type="evidence" value="ECO:0007669"/>
    <property type="project" value="InterPro"/>
</dbReference>
<accession>A0A1G1YUF6</accession>
<feature type="domain" description="Transcription elongation factor GreA/GreB C-terminal" evidence="1">
    <location>
        <begin position="14"/>
        <end position="84"/>
    </location>
</feature>
<dbReference type="SUPFAM" id="SSF54534">
    <property type="entry name" value="FKBP-like"/>
    <property type="match status" value="1"/>
</dbReference>
<dbReference type="Gene3D" id="3.10.50.30">
    <property type="entry name" value="Transcription elongation factor, GreA/GreB, C-terminal domain"/>
    <property type="match status" value="1"/>
</dbReference>
<dbReference type="PANTHER" id="PTHR30437">
    <property type="entry name" value="TRANSCRIPTION ELONGATION FACTOR GREA"/>
    <property type="match status" value="1"/>
</dbReference>
<dbReference type="EMBL" id="MHIP01000010">
    <property type="protein sequence ID" value="OGY55220.1"/>
    <property type="molecule type" value="Genomic_DNA"/>
</dbReference>
<evidence type="ECO:0000313" key="2">
    <source>
        <dbReference type="EMBL" id="OGY55220.1"/>
    </source>
</evidence>
<evidence type="ECO:0000259" key="1">
    <source>
        <dbReference type="Pfam" id="PF01272"/>
    </source>
</evidence>
<sequence length="84" mass="8749">MSTPPLTKSIMPLEVNIGSVVTVKIKGKFQELQIVGSSEVDVAAGRISYLSPVGSALLGKAVGAQFGVELENGKLVPVEVVEIK</sequence>
<name>A0A1G1YUF6_9BACT</name>
<dbReference type="AlphaFoldDB" id="A0A1G1YUF6"/>
<dbReference type="PANTHER" id="PTHR30437:SF4">
    <property type="entry name" value="TRANSCRIPTION ELONGATION FACTOR GREA"/>
    <property type="match status" value="1"/>
</dbReference>
<evidence type="ECO:0000313" key="3">
    <source>
        <dbReference type="Proteomes" id="UP000176512"/>
    </source>
</evidence>
<gene>
    <name evidence="2" type="ORF">A3A24_01965</name>
</gene>
<dbReference type="InterPro" id="IPR023459">
    <property type="entry name" value="Tscrpt_elong_fac_GreA/B_fam"/>
</dbReference>
<protein>
    <recommendedName>
        <fullName evidence="1">Transcription elongation factor GreA/GreB C-terminal domain-containing protein</fullName>
    </recommendedName>
</protein>
<dbReference type="Pfam" id="PF01272">
    <property type="entry name" value="GreA_GreB"/>
    <property type="match status" value="1"/>
</dbReference>